<dbReference type="InterPro" id="IPR025178">
    <property type="entry name" value="Lnb_N"/>
</dbReference>
<evidence type="ECO:0000256" key="2">
    <source>
        <dbReference type="SAM" id="SignalP"/>
    </source>
</evidence>
<feature type="transmembrane region" description="Helical" evidence="1">
    <location>
        <begin position="390"/>
        <end position="409"/>
    </location>
</feature>
<keyword evidence="1" id="KW-1133">Transmembrane helix</keyword>
<dbReference type="AlphaFoldDB" id="A0A6J4LPA1"/>
<keyword evidence="1" id="KW-0472">Membrane</keyword>
<feature type="transmembrane region" description="Helical" evidence="1">
    <location>
        <begin position="364"/>
        <end position="384"/>
    </location>
</feature>
<protein>
    <recommendedName>
        <fullName evidence="3">Lnb N-terminal periplasmic domain-containing protein</fullName>
    </recommendedName>
</protein>
<keyword evidence="1" id="KW-0812">Transmembrane</keyword>
<dbReference type="EMBL" id="CADCTW010000134">
    <property type="protein sequence ID" value="CAA9338253.1"/>
    <property type="molecule type" value="Genomic_DNA"/>
</dbReference>
<proteinExistence type="predicted"/>
<feature type="signal peptide" evidence="2">
    <location>
        <begin position="1"/>
        <end position="23"/>
    </location>
</feature>
<feature type="transmembrane region" description="Helical" evidence="1">
    <location>
        <begin position="336"/>
        <end position="357"/>
    </location>
</feature>
<sequence length="434" mass="47041">MRTTMPFRALALLAALCLPAALAAQAPSAAPDAAPRVFVMTMGPGDLVWERFGHNALWVHDPRRGTDVAYNYGMFDFGQENFFRNFALGRMKYWMAGIDAGRTMEHYAAMNRSVTIQELNLTPAQATQLSGFLAWNELPQNTEYLYDYYRDNCSTRVRDALDRVLGGRLRAATDHVPTGTTYRSHTERLTAAGAADVPMFTALMGGLGPAADRPISRWEEMFLPFSLRDRLREMRVPDAAGRMVPLVLSERLAVASTRPPEPAGSPGWLPGYLAAGVALASLLSFLATRAAKSRGARFAFAAVAGLWLVFAGTGGWVLGALWTLTDHAIAYRNENILQLSPLALPLVLFLPALAYGARWAARPAWLLAAAVAALSVLGFVLQPLPGIDQVNGWVIALAMPINLALAWAARRMADGLPARASSPTARVRRAPAPA</sequence>
<organism evidence="4">
    <name type="scientific">uncultured Gemmatimonadota bacterium</name>
    <dbReference type="NCBI Taxonomy" id="203437"/>
    <lineage>
        <taxon>Bacteria</taxon>
        <taxon>Pseudomonadati</taxon>
        <taxon>Gemmatimonadota</taxon>
        <taxon>environmental samples</taxon>
    </lineage>
</organism>
<name>A0A6J4LPA1_9BACT</name>
<keyword evidence="2" id="KW-0732">Signal</keyword>
<accession>A0A6J4LPA1</accession>
<evidence type="ECO:0000256" key="1">
    <source>
        <dbReference type="SAM" id="Phobius"/>
    </source>
</evidence>
<evidence type="ECO:0000259" key="3">
    <source>
        <dbReference type="Pfam" id="PF13387"/>
    </source>
</evidence>
<feature type="transmembrane region" description="Helical" evidence="1">
    <location>
        <begin position="267"/>
        <end position="286"/>
    </location>
</feature>
<reference evidence="4" key="1">
    <citation type="submission" date="2020-02" db="EMBL/GenBank/DDBJ databases">
        <authorList>
            <person name="Meier V. D."/>
        </authorList>
    </citation>
    <scope>NUCLEOTIDE SEQUENCE</scope>
    <source>
        <strain evidence="4">AVDCRST_MAG68</strain>
    </source>
</reference>
<dbReference type="Pfam" id="PF13387">
    <property type="entry name" value="Lnb_N"/>
    <property type="match status" value="1"/>
</dbReference>
<evidence type="ECO:0000313" key="4">
    <source>
        <dbReference type="EMBL" id="CAA9338253.1"/>
    </source>
</evidence>
<feature type="chain" id="PRO_5026886135" description="Lnb N-terminal periplasmic domain-containing protein" evidence="2">
    <location>
        <begin position="24"/>
        <end position="434"/>
    </location>
</feature>
<gene>
    <name evidence="4" type="ORF">AVDCRST_MAG68-2892</name>
</gene>
<feature type="transmembrane region" description="Helical" evidence="1">
    <location>
        <begin position="298"/>
        <end position="324"/>
    </location>
</feature>
<feature type="domain" description="Lnb N-terminal periplasmic" evidence="3">
    <location>
        <begin position="37"/>
        <end position="186"/>
    </location>
</feature>